<organism evidence="2 3">
    <name type="scientific">Aquimarina rubra</name>
    <dbReference type="NCBI Taxonomy" id="1920033"/>
    <lineage>
        <taxon>Bacteria</taxon>
        <taxon>Pseudomonadati</taxon>
        <taxon>Bacteroidota</taxon>
        <taxon>Flavobacteriia</taxon>
        <taxon>Flavobacteriales</taxon>
        <taxon>Flavobacteriaceae</taxon>
        <taxon>Aquimarina</taxon>
    </lineage>
</organism>
<evidence type="ECO:0008006" key="4">
    <source>
        <dbReference type="Google" id="ProtNLM"/>
    </source>
</evidence>
<evidence type="ECO:0000256" key="1">
    <source>
        <dbReference type="SAM" id="Phobius"/>
    </source>
</evidence>
<protein>
    <recommendedName>
        <fullName evidence="4">Polymer-forming cytoskeletal protein</fullName>
    </recommendedName>
</protein>
<dbReference type="RefSeq" id="WP_378290008.1">
    <property type="nucleotide sequence ID" value="NZ_JBHULE010000008.1"/>
</dbReference>
<keyword evidence="1" id="KW-0812">Transmembrane</keyword>
<evidence type="ECO:0000313" key="3">
    <source>
        <dbReference type="Proteomes" id="UP001597319"/>
    </source>
</evidence>
<keyword evidence="3" id="KW-1185">Reference proteome</keyword>
<gene>
    <name evidence="2" type="ORF">ACFSR1_04355</name>
</gene>
<dbReference type="EMBL" id="JBHULE010000008">
    <property type="protein sequence ID" value="MFD2561891.1"/>
    <property type="molecule type" value="Genomic_DNA"/>
</dbReference>
<comment type="caution">
    <text evidence="2">The sequence shown here is derived from an EMBL/GenBank/DDBJ whole genome shotgun (WGS) entry which is preliminary data.</text>
</comment>
<evidence type="ECO:0000313" key="2">
    <source>
        <dbReference type="EMBL" id="MFD2561891.1"/>
    </source>
</evidence>
<keyword evidence="1" id="KW-1133">Transmembrane helix</keyword>
<sequence>MLKAGSLLYAIYVCLIIAILSGGLIYIFTINKTLATRQSVKEQLIDRCTSCFNYFLLNPKSFEKTSMQQVDLFGDGLLCEFTKERWGMYSKLLGKAFFKKDTIDRNYIIGEVADINPLALYLCDFGEELKISGTTKIKGNVRLPKKRYKVVNILGNQQANNPKLEGNITVSSQNLPKITSPKLEYPKNTIETTLSKLKENQPIYRGFDQQTAIVYLDKGESLDRLNIKGNFIFKSRDTVRINDTSKIEDVIIQAPKVVLEEGFEGSLQIYADKEVDIESDVKLRYPSCIVIEASTRDYEKKIKIAEDVEIYGGIVINGSSFREKQNNFVSIDKNSLVVGDVYCNGIMELKGSIIGSLYTHKLQLETRSSKYADVILNGVIDASELPNNFVRLPLFGNTGENRLERIKNIQ</sequence>
<feature type="transmembrane region" description="Helical" evidence="1">
    <location>
        <begin position="7"/>
        <end position="28"/>
    </location>
</feature>
<keyword evidence="1" id="KW-0472">Membrane</keyword>
<reference evidence="3" key="1">
    <citation type="journal article" date="2019" name="Int. J. Syst. Evol. Microbiol.">
        <title>The Global Catalogue of Microorganisms (GCM) 10K type strain sequencing project: providing services to taxonomists for standard genome sequencing and annotation.</title>
        <authorList>
            <consortium name="The Broad Institute Genomics Platform"/>
            <consortium name="The Broad Institute Genome Sequencing Center for Infectious Disease"/>
            <person name="Wu L."/>
            <person name="Ma J."/>
        </authorList>
    </citation>
    <scope>NUCLEOTIDE SEQUENCE [LARGE SCALE GENOMIC DNA]</scope>
    <source>
        <strain evidence="3">KCTC 52274</strain>
    </source>
</reference>
<dbReference type="Proteomes" id="UP001597319">
    <property type="component" value="Unassembled WGS sequence"/>
</dbReference>
<name>A0ABW5LDN5_9FLAO</name>
<accession>A0ABW5LDN5</accession>
<proteinExistence type="predicted"/>